<dbReference type="EC" id="2.4.1.-" evidence="5"/>
<evidence type="ECO:0000259" key="3">
    <source>
        <dbReference type="Pfam" id="PF00534"/>
    </source>
</evidence>
<evidence type="ECO:0000313" key="6">
    <source>
        <dbReference type="Proteomes" id="UP000031843"/>
    </source>
</evidence>
<name>A0A0C4YQ95_9BURK</name>
<evidence type="ECO:0000313" key="5">
    <source>
        <dbReference type="EMBL" id="AJG24184.1"/>
    </source>
</evidence>
<keyword evidence="1 5" id="KW-0328">Glycosyltransferase</keyword>
<keyword evidence="2 5" id="KW-0808">Transferase</keyword>
<dbReference type="AlphaFoldDB" id="A0A0C4YQ95"/>
<evidence type="ECO:0000259" key="4">
    <source>
        <dbReference type="Pfam" id="PF13439"/>
    </source>
</evidence>
<dbReference type="Pfam" id="PF13439">
    <property type="entry name" value="Glyco_transf_4"/>
    <property type="match status" value="1"/>
</dbReference>
<proteinExistence type="predicted"/>
<reference evidence="5 6" key="1">
    <citation type="journal article" date="2015" name="Genome Announc.">
        <title>Complete Genome Sequence of Cupriavidus basilensis 4G11, Isolated from the Oak Ridge Field Research Center Site.</title>
        <authorList>
            <person name="Ray J."/>
            <person name="Waters R.J."/>
            <person name="Skerker J.M."/>
            <person name="Kuehl J.V."/>
            <person name="Price M.N."/>
            <person name="Huang J."/>
            <person name="Chakraborty R."/>
            <person name="Arkin A.P."/>
            <person name="Deutschbauer A."/>
        </authorList>
    </citation>
    <scope>NUCLEOTIDE SEQUENCE [LARGE SCALE GENOMIC DNA]</scope>
    <source>
        <strain evidence="5">4G11</strain>
    </source>
</reference>
<dbReference type="OrthoDB" id="9813211at2"/>
<feature type="domain" description="Glycosyl transferase family 1" evidence="3">
    <location>
        <begin position="212"/>
        <end position="364"/>
    </location>
</feature>
<feature type="domain" description="Glycosyltransferase subfamily 4-like N-terminal" evidence="4">
    <location>
        <begin position="20"/>
        <end position="183"/>
    </location>
</feature>
<accession>A0A0C4YQ95</accession>
<dbReference type="Proteomes" id="UP000031843">
    <property type="component" value="Chromosome secondary"/>
</dbReference>
<sequence>MSNIDQLIIATLLPAQGRCGVQTHLNAIARCATSEGMSVTIATPYDASRWLRRFGGIICRAFGAVSRESAILWNRAFNAKLLAAQLIRALTNGAGISKIVYAQDPLSARVALKLRERGFVFRLVGVVHFNVSEGFENVLSGNTHEGGALWNNLLDNERIVLPKLDTIIFVSEFMRRLVLQRLPELAFVDQHVIANFPLPPASEDNTVISIDRDLLAIGTLEARKNQSYLLNVLFEAKRRGYRYTLTIAGDGPDRTGLVALAEKLEITDQLHLVGFVPDAALLLSRHRALVHSATIENMPLTLIEALSYGKPILAAEVGGIPEIVDDGVEGLFWPLNDAGRGAELLIGLLEDADIYRRIAAATTKRYQEKFRPTVLGPLWLAGLRGSGLTAIESAEKRSANYFSENSRR</sequence>
<protein>
    <submittedName>
        <fullName evidence="5">Glycosyltransferase</fullName>
        <ecNumber evidence="5">2.4.1.-</ecNumber>
    </submittedName>
</protein>
<dbReference type="Gene3D" id="3.40.50.2000">
    <property type="entry name" value="Glycogen Phosphorylase B"/>
    <property type="match status" value="2"/>
</dbReference>
<evidence type="ECO:0000256" key="1">
    <source>
        <dbReference type="ARBA" id="ARBA00022676"/>
    </source>
</evidence>
<dbReference type="GO" id="GO:0016757">
    <property type="term" value="F:glycosyltransferase activity"/>
    <property type="evidence" value="ECO:0007669"/>
    <property type="project" value="UniProtKB-KW"/>
</dbReference>
<dbReference type="Pfam" id="PF00534">
    <property type="entry name" value="Glycos_transf_1"/>
    <property type="match status" value="1"/>
</dbReference>
<gene>
    <name evidence="5" type="ORF">RR42_s2602</name>
</gene>
<dbReference type="PANTHER" id="PTHR12526:SF510">
    <property type="entry name" value="D-INOSITOL 3-PHOSPHATE GLYCOSYLTRANSFERASE"/>
    <property type="match status" value="1"/>
</dbReference>
<dbReference type="PANTHER" id="PTHR12526">
    <property type="entry name" value="GLYCOSYLTRANSFERASE"/>
    <property type="match status" value="1"/>
</dbReference>
<dbReference type="SUPFAM" id="SSF53756">
    <property type="entry name" value="UDP-Glycosyltransferase/glycogen phosphorylase"/>
    <property type="match status" value="1"/>
</dbReference>
<dbReference type="InterPro" id="IPR028098">
    <property type="entry name" value="Glyco_trans_4-like_N"/>
</dbReference>
<keyword evidence="6" id="KW-1185">Reference proteome</keyword>
<organism evidence="5 6">
    <name type="scientific">Cupriavidus basilensis</name>
    <dbReference type="NCBI Taxonomy" id="68895"/>
    <lineage>
        <taxon>Bacteria</taxon>
        <taxon>Pseudomonadati</taxon>
        <taxon>Pseudomonadota</taxon>
        <taxon>Betaproteobacteria</taxon>
        <taxon>Burkholderiales</taxon>
        <taxon>Burkholderiaceae</taxon>
        <taxon>Cupriavidus</taxon>
    </lineage>
</organism>
<dbReference type="RefSeq" id="WP_082055192.1">
    <property type="nucleotide sequence ID" value="NZ_CP010537.1"/>
</dbReference>
<evidence type="ECO:0000256" key="2">
    <source>
        <dbReference type="ARBA" id="ARBA00022679"/>
    </source>
</evidence>
<dbReference type="InterPro" id="IPR001296">
    <property type="entry name" value="Glyco_trans_1"/>
</dbReference>
<dbReference type="KEGG" id="cbw:RR42_s2602"/>
<dbReference type="EMBL" id="CP010537">
    <property type="protein sequence ID" value="AJG24184.1"/>
    <property type="molecule type" value="Genomic_DNA"/>
</dbReference>
<dbReference type="STRING" id="68895.RR42_s2602"/>